<proteinExistence type="predicted"/>
<sequence length="324" mass="37239">MTCVPNDFIDSYLPRANGEYVKLYLYLLRTVSFEKEVSLEAVAEDLEYTEKDIRRALSYWEKEGLLYLDFDADGSLSGICFDGFGKKADAPVHAAEAAATQESPKKAILSADRIAALSAQKDIEELLFIAAQYIGKPLSPSEISNILYFYDELHFSKDLIEYLIEYCVSKGSKSRHYMEKVAFEWAKEGIHTVHEAKQSTNLYNRNYYKILNAFGIKGRGPAKPETEYMDCWLNTYHFTLEIILEACARTIAQTQRPNFQYADKILSEWHKSNVHHLSDIKALDAAHLKKQKAEKPKTAPANKFNNFHQRDYDFEQLEKQLLNT</sequence>
<dbReference type="Proteomes" id="UP000307720">
    <property type="component" value="Unassembled WGS sequence"/>
</dbReference>
<dbReference type="EMBL" id="SRZB01000009">
    <property type="protein sequence ID" value="TGX99264.1"/>
    <property type="molecule type" value="Genomic_DNA"/>
</dbReference>
<keyword evidence="2" id="KW-1185">Reference proteome</keyword>
<evidence type="ECO:0000313" key="1">
    <source>
        <dbReference type="EMBL" id="TGX99264.1"/>
    </source>
</evidence>
<organism evidence="1 2">
    <name type="scientific">Hominisplanchenecus murintestinalis</name>
    <dbReference type="NCBI Taxonomy" id="2941517"/>
    <lineage>
        <taxon>Bacteria</taxon>
        <taxon>Bacillati</taxon>
        <taxon>Bacillota</taxon>
        <taxon>Clostridia</taxon>
        <taxon>Lachnospirales</taxon>
        <taxon>Lachnospiraceae</taxon>
        <taxon>Hominisplanchenecus</taxon>
    </lineage>
</organism>
<name>A0AC61R062_9FIRM</name>
<accession>A0AC61R062</accession>
<comment type="caution">
    <text evidence="1">The sequence shown here is derived from an EMBL/GenBank/DDBJ whole genome shotgun (WGS) entry which is preliminary data.</text>
</comment>
<reference evidence="1" key="1">
    <citation type="submission" date="2019-04" db="EMBL/GenBank/DDBJ databases">
        <title>Microbes associate with the intestines of laboratory mice.</title>
        <authorList>
            <person name="Navarre W."/>
            <person name="Wong E."/>
            <person name="Huang K."/>
            <person name="Tropini C."/>
            <person name="Ng K."/>
            <person name="Yu B."/>
        </authorList>
    </citation>
    <scope>NUCLEOTIDE SEQUENCE</scope>
    <source>
        <strain evidence="1">NM72_1-8</strain>
    </source>
</reference>
<gene>
    <name evidence="1" type="ORF">E5357_06515</name>
</gene>
<evidence type="ECO:0000313" key="2">
    <source>
        <dbReference type="Proteomes" id="UP000307720"/>
    </source>
</evidence>
<protein>
    <submittedName>
        <fullName evidence="1">DnaD domain protein</fullName>
    </submittedName>
</protein>